<dbReference type="OrthoDB" id="10362979at2759"/>
<accession>A0A7J7IE67</accession>
<evidence type="ECO:0000313" key="2">
    <source>
        <dbReference type="Proteomes" id="UP000530660"/>
    </source>
</evidence>
<keyword evidence="2" id="KW-1185">Reference proteome</keyword>
<comment type="caution">
    <text evidence="1">The sequence shown here is derived from an EMBL/GenBank/DDBJ whole genome shotgun (WGS) entry which is preliminary data.</text>
</comment>
<proteinExistence type="predicted"/>
<dbReference type="Proteomes" id="UP000530660">
    <property type="component" value="Unassembled WGS sequence"/>
</dbReference>
<reference evidence="1 2" key="1">
    <citation type="journal article" date="2020" name="J. Phycol.">
        <title>Comparative genome analysis reveals Cyanidiococcus gen. nov., a new extremophilic red algal genus sister to Cyanidioschyzon (Cyanidioschyzonaceae, Rhodophyta).</title>
        <authorList>
            <person name="Liu S.-L."/>
            <person name="Chiang Y.-R."/>
            <person name="Yoon H.S."/>
            <person name="Fu H.-Y."/>
        </authorList>
    </citation>
    <scope>NUCLEOTIDE SEQUENCE [LARGE SCALE GENOMIC DNA]</scope>
    <source>
        <strain evidence="1 2">THAL066</strain>
    </source>
</reference>
<dbReference type="EMBL" id="VWRR01000016">
    <property type="protein sequence ID" value="KAF6000994.1"/>
    <property type="molecule type" value="Genomic_DNA"/>
</dbReference>
<sequence>MDVCTDSSTAVCLKECLCQREPVFRARQVHCVEVEDEPSHPELFRTPWVRVYAGILATGNCTLYHRHRRDTLYLTLRDACLWNEYFVDPSLQDARTEVYRHDARRHEVFGRWHARDRTPLVHRVCYRREDAEQGLTTSGSASPTSLFVGIEFLEYPSAFCGHKAASVQSIEAVAERIPEPVCDRMRLWCLRKGVSALQLPFSGILVDWNTPLDERWNTTDIAHLTALTKERVRFFQAGENMRDLVVGTLVVELRPYMETSEDVLPNQA</sequence>
<protein>
    <submittedName>
        <fullName evidence="1">Uncharacterized protein</fullName>
    </submittedName>
</protein>
<evidence type="ECO:0000313" key="1">
    <source>
        <dbReference type="EMBL" id="KAF6000994.1"/>
    </source>
</evidence>
<dbReference type="AlphaFoldDB" id="A0A7J7IE67"/>
<name>A0A7J7IE67_9RHOD</name>
<gene>
    <name evidence="1" type="ORF">F1559_000802</name>
</gene>
<organism evidence="1 2">
    <name type="scientific">Cyanidiococcus yangmingshanensis</name>
    <dbReference type="NCBI Taxonomy" id="2690220"/>
    <lineage>
        <taxon>Eukaryota</taxon>
        <taxon>Rhodophyta</taxon>
        <taxon>Bangiophyceae</taxon>
        <taxon>Cyanidiales</taxon>
        <taxon>Cyanidiaceae</taxon>
        <taxon>Cyanidiococcus</taxon>
    </lineage>
</organism>